<dbReference type="EMBL" id="JAVREZ010000006">
    <property type="protein sequence ID" value="MDT0482367.1"/>
    <property type="molecule type" value="Genomic_DNA"/>
</dbReference>
<evidence type="ECO:0000313" key="1">
    <source>
        <dbReference type="EMBL" id="MDT0482367.1"/>
    </source>
</evidence>
<keyword evidence="2" id="KW-1185">Reference proteome</keyword>
<dbReference type="Proteomes" id="UP001183824">
    <property type="component" value="Unassembled WGS sequence"/>
</dbReference>
<sequence>MKASPIMPVLPAKDNWLTGEPSWTVRPDAVALPGRLLGEFGQVPQLI</sequence>
<name>A0ABU2VBP0_9ACTN</name>
<evidence type="ECO:0000313" key="2">
    <source>
        <dbReference type="Proteomes" id="UP001183824"/>
    </source>
</evidence>
<gene>
    <name evidence="1" type="ORF">RNB18_19550</name>
</gene>
<organism evidence="1 2">
    <name type="scientific">Streptomyces doebereineriae</name>
    <dbReference type="NCBI Taxonomy" id="3075528"/>
    <lineage>
        <taxon>Bacteria</taxon>
        <taxon>Bacillati</taxon>
        <taxon>Actinomycetota</taxon>
        <taxon>Actinomycetes</taxon>
        <taxon>Kitasatosporales</taxon>
        <taxon>Streptomycetaceae</taxon>
        <taxon>Streptomyces</taxon>
    </lineage>
</organism>
<proteinExistence type="predicted"/>
<accession>A0ABU2VBP0</accession>
<dbReference type="RefSeq" id="WP_311715363.1">
    <property type="nucleotide sequence ID" value="NZ_JAVREZ010000006.1"/>
</dbReference>
<comment type="caution">
    <text evidence="1">The sequence shown here is derived from an EMBL/GenBank/DDBJ whole genome shotgun (WGS) entry which is preliminary data.</text>
</comment>
<protein>
    <submittedName>
        <fullName evidence="1">Uncharacterized protein</fullName>
    </submittedName>
</protein>
<reference evidence="2" key="1">
    <citation type="submission" date="2023-07" db="EMBL/GenBank/DDBJ databases">
        <title>30 novel species of actinomycetes from the DSMZ collection.</title>
        <authorList>
            <person name="Nouioui I."/>
        </authorList>
    </citation>
    <scope>NUCLEOTIDE SEQUENCE [LARGE SCALE GENOMIC DNA]</scope>
    <source>
        <strain evidence="2">DSM 41640</strain>
    </source>
</reference>